<evidence type="ECO:0000313" key="1">
    <source>
        <dbReference type="EMBL" id="ONK57872.1"/>
    </source>
</evidence>
<keyword evidence="2" id="KW-1185">Reference proteome</keyword>
<protein>
    <submittedName>
        <fullName evidence="1">Uncharacterized protein</fullName>
    </submittedName>
</protein>
<name>A0A5P1E5E9_ASPOF</name>
<reference evidence="2" key="1">
    <citation type="journal article" date="2017" name="Nat. Commun.">
        <title>The asparagus genome sheds light on the origin and evolution of a young Y chromosome.</title>
        <authorList>
            <person name="Harkess A."/>
            <person name="Zhou J."/>
            <person name="Xu C."/>
            <person name="Bowers J.E."/>
            <person name="Van der Hulst R."/>
            <person name="Ayyampalayam S."/>
            <person name="Mercati F."/>
            <person name="Riccardi P."/>
            <person name="McKain M.R."/>
            <person name="Kakrana A."/>
            <person name="Tang H."/>
            <person name="Ray J."/>
            <person name="Groenendijk J."/>
            <person name="Arikit S."/>
            <person name="Mathioni S.M."/>
            <person name="Nakano M."/>
            <person name="Shan H."/>
            <person name="Telgmann-Rauber A."/>
            <person name="Kanno A."/>
            <person name="Yue Z."/>
            <person name="Chen H."/>
            <person name="Li W."/>
            <person name="Chen Y."/>
            <person name="Xu X."/>
            <person name="Zhang Y."/>
            <person name="Luo S."/>
            <person name="Chen H."/>
            <person name="Gao J."/>
            <person name="Mao Z."/>
            <person name="Pires J.C."/>
            <person name="Luo M."/>
            <person name="Kudrna D."/>
            <person name="Wing R.A."/>
            <person name="Meyers B.C."/>
            <person name="Yi K."/>
            <person name="Kong H."/>
            <person name="Lavrijsen P."/>
            <person name="Sunseri F."/>
            <person name="Falavigna A."/>
            <person name="Ye Y."/>
            <person name="Leebens-Mack J.H."/>
            <person name="Chen G."/>
        </authorList>
    </citation>
    <scope>NUCLEOTIDE SEQUENCE [LARGE SCALE GENOMIC DNA]</scope>
    <source>
        <strain evidence="2">cv. DH0086</strain>
    </source>
</reference>
<dbReference type="Gramene" id="ONK57872">
    <property type="protein sequence ID" value="ONK57872"/>
    <property type="gene ID" value="A4U43_C09F5070"/>
</dbReference>
<evidence type="ECO:0000313" key="2">
    <source>
        <dbReference type="Proteomes" id="UP000243459"/>
    </source>
</evidence>
<dbReference type="AlphaFoldDB" id="A0A5P1E5E9"/>
<sequence length="126" mass="14296">MVFEATLLGLHDRVGFSLLALPFGARHQVFVAAPEGRRWRRLSSGVGCQHQTHFHQIIAVPPLSKLRPSNRYRLPFGVVTRGSSARPLRRLPSFPPLLPEGLDWSYVPAHAEKRPQKTRKSEVRRS</sequence>
<proteinExistence type="predicted"/>
<accession>A0A5P1E5E9</accession>
<dbReference type="Proteomes" id="UP000243459">
    <property type="component" value="Chromosome 9"/>
</dbReference>
<organism evidence="1 2">
    <name type="scientific">Asparagus officinalis</name>
    <name type="common">Garden asparagus</name>
    <dbReference type="NCBI Taxonomy" id="4686"/>
    <lineage>
        <taxon>Eukaryota</taxon>
        <taxon>Viridiplantae</taxon>
        <taxon>Streptophyta</taxon>
        <taxon>Embryophyta</taxon>
        <taxon>Tracheophyta</taxon>
        <taxon>Spermatophyta</taxon>
        <taxon>Magnoliopsida</taxon>
        <taxon>Liliopsida</taxon>
        <taxon>Asparagales</taxon>
        <taxon>Asparagaceae</taxon>
        <taxon>Asparagoideae</taxon>
        <taxon>Asparagus</taxon>
    </lineage>
</organism>
<dbReference type="EMBL" id="CM007389">
    <property type="protein sequence ID" value="ONK57872.1"/>
    <property type="molecule type" value="Genomic_DNA"/>
</dbReference>
<gene>
    <name evidence="1" type="ORF">A4U43_C09F5070</name>
</gene>